<feature type="region of interest" description="Disordered" evidence="1">
    <location>
        <begin position="146"/>
        <end position="293"/>
    </location>
</feature>
<keyword evidence="2" id="KW-1185">Reference proteome</keyword>
<feature type="compositionally biased region" description="Basic and acidic residues" evidence="1">
    <location>
        <begin position="63"/>
        <end position="75"/>
    </location>
</feature>
<feature type="compositionally biased region" description="Basic and acidic residues" evidence="1">
    <location>
        <begin position="233"/>
        <end position="260"/>
    </location>
</feature>
<dbReference type="KEGG" id="aplc:110985912"/>
<feature type="region of interest" description="Disordered" evidence="1">
    <location>
        <begin position="316"/>
        <end position="373"/>
    </location>
</feature>
<reference evidence="3" key="1">
    <citation type="submission" date="2025-08" db="UniProtKB">
        <authorList>
            <consortium name="RefSeq"/>
        </authorList>
    </citation>
    <scope>IDENTIFICATION</scope>
</reference>
<dbReference type="OrthoDB" id="10130442at2759"/>
<evidence type="ECO:0000256" key="1">
    <source>
        <dbReference type="SAM" id="MobiDB-lite"/>
    </source>
</evidence>
<feature type="compositionally biased region" description="Polar residues" evidence="1">
    <location>
        <begin position="91"/>
        <end position="100"/>
    </location>
</feature>
<proteinExistence type="predicted"/>
<evidence type="ECO:0000313" key="3">
    <source>
        <dbReference type="RefSeq" id="XP_022103064.1"/>
    </source>
</evidence>
<feature type="compositionally biased region" description="Low complexity" evidence="1">
    <location>
        <begin position="77"/>
        <end position="90"/>
    </location>
</feature>
<dbReference type="Proteomes" id="UP000694845">
    <property type="component" value="Unplaced"/>
</dbReference>
<dbReference type="RefSeq" id="XP_022103064.1">
    <property type="nucleotide sequence ID" value="XM_022247372.1"/>
</dbReference>
<dbReference type="Gene3D" id="1.20.5.110">
    <property type="match status" value="1"/>
</dbReference>
<protein>
    <submittedName>
        <fullName evidence="3">Uncharacterized protein LOC110985912</fullName>
    </submittedName>
</protein>
<feature type="compositionally biased region" description="Polar residues" evidence="1">
    <location>
        <begin position="213"/>
        <end position="225"/>
    </location>
</feature>
<feature type="compositionally biased region" description="Polar residues" evidence="1">
    <location>
        <begin position="156"/>
        <end position="175"/>
    </location>
</feature>
<feature type="region of interest" description="Disordered" evidence="1">
    <location>
        <begin position="23"/>
        <end position="126"/>
    </location>
</feature>
<organism evidence="2 3">
    <name type="scientific">Acanthaster planci</name>
    <name type="common">Crown-of-thorns starfish</name>
    <dbReference type="NCBI Taxonomy" id="133434"/>
    <lineage>
        <taxon>Eukaryota</taxon>
        <taxon>Metazoa</taxon>
        <taxon>Echinodermata</taxon>
        <taxon>Eleutherozoa</taxon>
        <taxon>Asterozoa</taxon>
        <taxon>Asteroidea</taxon>
        <taxon>Valvatacea</taxon>
        <taxon>Valvatida</taxon>
        <taxon>Acanthasteridae</taxon>
        <taxon>Acanthaster</taxon>
    </lineage>
</organism>
<feature type="compositionally biased region" description="Polar residues" evidence="1">
    <location>
        <begin position="269"/>
        <end position="280"/>
    </location>
</feature>
<dbReference type="OMA" id="KTEQMRD"/>
<feature type="compositionally biased region" description="Basic and acidic residues" evidence="1">
    <location>
        <begin position="316"/>
        <end position="350"/>
    </location>
</feature>
<feature type="compositionally biased region" description="Acidic residues" evidence="1">
    <location>
        <begin position="179"/>
        <end position="188"/>
    </location>
</feature>
<evidence type="ECO:0000313" key="2">
    <source>
        <dbReference type="Proteomes" id="UP000694845"/>
    </source>
</evidence>
<dbReference type="AlphaFoldDB" id="A0A8B7ZBK8"/>
<dbReference type="GeneID" id="110985912"/>
<dbReference type="CDD" id="cd15873">
    <property type="entry name" value="R-SNARE_STXBP5_6"/>
    <property type="match status" value="1"/>
</dbReference>
<sequence>MGGCCCHNDDAKEESVEEKCIIVDNEEPEPASRDYGSLSTVEDKSELKYEEKPQANRNIKQSPSKEEITQYKELSDEYSSSSDVSHSSISPQHASESQLAEQEVAENPNEGVTAVTVAGDDMSQGDVDREIDQLVAVAMAAKVIYPPSATQEEESSFCTSPSPASGNEPSSLPTHDQSDQDEGSDEETSPNKGFSLMKRTQQSFKRAKARATSMVSIPSRNSSGEQVGKKKHSLQEKKSSHLEKKKFSMEERAPERDYKKPLYVKNSRESQTAPSKSGTRTAKRRTEFVAGEGMKSHYAKGRVAQYEVERDVREKIASHKAASDPRKAALERGERLGQLDDTIQDMRDHSSSFAQVARQLRDEQRGRTSTFPW</sequence>
<accession>A0A8B7ZBK8</accession>
<name>A0A8B7ZBK8_ACAPL</name>
<feature type="compositionally biased region" description="Basic and acidic residues" evidence="1">
    <location>
        <begin position="41"/>
        <end position="54"/>
    </location>
</feature>
<gene>
    <name evidence="3" type="primary">LOC110985912</name>
</gene>